<sequence>MEYFSFLPRSLQKNFRSTLQPLKQSATIIEYLRGTFYSLPVQLLFLHFRKYQVLLVFWLILFSVVGGVFMKSFGAEALYLAPEYMGNVNALGAAIVGVAIGIFIMCWNVTTFILFSRHFSFLAATQYPFLKYCVNNSIIPLSFLVFYLLKAYQYAHYKELIANVEIVFLTGGFLIGLLLVFIVSFLYFFSADRTIFKILQPLFSSAKNYISTLQPEKASGRSLIYSEWFLDSFFKVRRCRDVSHYSPELMEKIFKRHHFAAVISVFIIYLFLLLIGYFIDQPFFQLPAGASITLLFAVLIGVTGAIVYFFQSWSVPVLILFIFMLNYLYRIEWIDPRNKAYGLNYNNKNDYPSYTQPVLDSIAASAAAENDKRNMETVLGRWKAKQGEEKPLLVIVTTSGGGTRSATFTMDVLQRLDSITGGRMMKKTFLFTGASGGMIGASYFRELYRQRLNNPSIRLQDERYVDNIASDLLNPTFTSFVTRDVFAPERKFSVGPYSYLRDRGLAFEEALNKNTERVLDKKLGDYVTDETQANIPLMLYHTLITRDGKKMLIGTQPVRFMTHPSVDSTEKATADAIDFTSFFSKQDPYNLRMLTVLRMNATFPVVLPNVWMPSDPVIDVMDGGLRDNYGVETSLRFLTHMQGWIEQNTRGVVLVQIRDRMDGGWDNPYEFDDLVQNATKPFFLLQHNWYKMMEYFQKDMATYFLNNQRYPVHNITFQYIPRQEEHKAALSFHLTKLEKADIKGSLQSDHNQESFKRVLELFAGKEKKQPK</sequence>
<dbReference type="GO" id="GO:0006629">
    <property type="term" value="P:lipid metabolic process"/>
    <property type="evidence" value="ECO:0007669"/>
    <property type="project" value="UniProtKB-KW"/>
</dbReference>
<evidence type="ECO:0000256" key="1">
    <source>
        <dbReference type="ARBA" id="ARBA00023098"/>
    </source>
</evidence>
<keyword evidence="2" id="KW-0812">Transmembrane</keyword>
<evidence type="ECO:0000313" key="5">
    <source>
        <dbReference type="Proteomes" id="UP000321204"/>
    </source>
</evidence>
<accession>A0A5B8UKP9</accession>
<protein>
    <submittedName>
        <fullName evidence="4">Patatin-like phospholipase family protein</fullName>
    </submittedName>
</protein>
<gene>
    <name evidence="4" type="ORF">FSB75_15565</name>
</gene>
<reference evidence="4 5" key="1">
    <citation type="journal article" date="2015" name="Int. J. Syst. Evol. Microbiol.">
        <title>Flavisolibacter ginsenosidimutans sp. nov., with ginsenoside-converting activity isolated from soil used for cultivating ginseng.</title>
        <authorList>
            <person name="Zhao Y."/>
            <person name="Liu Q."/>
            <person name="Kang M.S."/>
            <person name="Jin F."/>
            <person name="Yu H."/>
            <person name="Im W.T."/>
        </authorList>
    </citation>
    <scope>NUCLEOTIDE SEQUENCE [LARGE SCALE GENOMIC DNA]</scope>
    <source>
        <strain evidence="4 5">Gsoil 636</strain>
    </source>
</reference>
<keyword evidence="5" id="KW-1185">Reference proteome</keyword>
<organism evidence="4 5">
    <name type="scientific">Flavisolibacter ginsenosidimutans</name>
    <dbReference type="NCBI Taxonomy" id="661481"/>
    <lineage>
        <taxon>Bacteria</taxon>
        <taxon>Pseudomonadati</taxon>
        <taxon>Bacteroidota</taxon>
        <taxon>Chitinophagia</taxon>
        <taxon>Chitinophagales</taxon>
        <taxon>Chitinophagaceae</taxon>
        <taxon>Flavisolibacter</taxon>
    </lineage>
</organism>
<proteinExistence type="predicted"/>
<feature type="transmembrane region" description="Helical" evidence="2">
    <location>
        <begin position="90"/>
        <end position="115"/>
    </location>
</feature>
<feature type="transmembrane region" description="Helical" evidence="2">
    <location>
        <begin position="136"/>
        <end position="154"/>
    </location>
</feature>
<dbReference type="Pfam" id="PF01734">
    <property type="entry name" value="Patatin"/>
    <property type="match status" value="1"/>
</dbReference>
<dbReference type="AlphaFoldDB" id="A0A5B8UKP9"/>
<dbReference type="SUPFAM" id="SSF52151">
    <property type="entry name" value="FabD/lysophospholipase-like"/>
    <property type="match status" value="1"/>
</dbReference>
<dbReference type="Gene3D" id="3.40.1090.10">
    <property type="entry name" value="Cytosolic phospholipase A2 catalytic domain"/>
    <property type="match status" value="1"/>
</dbReference>
<keyword evidence="2" id="KW-0472">Membrane</keyword>
<feature type="domain" description="PNPLA" evidence="3">
    <location>
        <begin position="399"/>
        <end position="632"/>
    </location>
</feature>
<dbReference type="InterPro" id="IPR002641">
    <property type="entry name" value="PNPLA_dom"/>
</dbReference>
<feature type="transmembrane region" description="Helical" evidence="2">
    <location>
        <begin position="313"/>
        <end position="329"/>
    </location>
</feature>
<evidence type="ECO:0000256" key="2">
    <source>
        <dbReference type="SAM" id="Phobius"/>
    </source>
</evidence>
<dbReference type="Proteomes" id="UP000321204">
    <property type="component" value="Chromosome"/>
</dbReference>
<feature type="transmembrane region" description="Helical" evidence="2">
    <location>
        <begin position="259"/>
        <end position="279"/>
    </location>
</feature>
<dbReference type="KEGG" id="fgg:FSB75_15565"/>
<feature type="transmembrane region" description="Helical" evidence="2">
    <location>
        <begin position="166"/>
        <end position="189"/>
    </location>
</feature>
<feature type="transmembrane region" description="Helical" evidence="2">
    <location>
        <begin position="51"/>
        <end position="70"/>
    </location>
</feature>
<feature type="transmembrane region" description="Helical" evidence="2">
    <location>
        <begin position="285"/>
        <end position="306"/>
    </location>
</feature>
<evidence type="ECO:0000313" key="4">
    <source>
        <dbReference type="EMBL" id="QEC57254.1"/>
    </source>
</evidence>
<dbReference type="EMBL" id="CP042433">
    <property type="protein sequence ID" value="QEC57254.1"/>
    <property type="molecule type" value="Genomic_DNA"/>
</dbReference>
<evidence type="ECO:0000259" key="3">
    <source>
        <dbReference type="Pfam" id="PF01734"/>
    </source>
</evidence>
<keyword evidence="1" id="KW-0443">Lipid metabolism</keyword>
<name>A0A5B8UKP9_9BACT</name>
<dbReference type="OrthoDB" id="1488930at2"/>
<keyword evidence="2" id="KW-1133">Transmembrane helix</keyword>
<dbReference type="InterPro" id="IPR016035">
    <property type="entry name" value="Acyl_Trfase/lysoPLipase"/>
</dbReference>
<dbReference type="RefSeq" id="WP_146789377.1">
    <property type="nucleotide sequence ID" value="NZ_BAABIO010000003.1"/>
</dbReference>